<dbReference type="SUPFAM" id="SSF52047">
    <property type="entry name" value="RNI-like"/>
    <property type="match status" value="1"/>
</dbReference>
<accession>A0AAW1XA16</accession>
<dbReference type="PROSITE" id="PS50181">
    <property type="entry name" value="FBOX"/>
    <property type="match status" value="1"/>
</dbReference>
<evidence type="ECO:0000313" key="3">
    <source>
        <dbReference type="EMBL" id="KAK9933213.1"/>
    </source>
</evidence>
<dbReference type="SUPFAM" id="SSF81383">
    <property type="entry name" value="F-box domain"/>
    <property type="match status" value="1"/>
</dbReference>
<gene>
    <name evidence="3" type="ORF">M0R45_020416</name>
</gene>
<reference evidence="3 4" key="1">
    <citation type="journal article" date="2023" name="G3 (Bethesda)">
        <title>A chromosome-length genome assembly and annotation of blackberry (Rubus argutus, cv. 'Hillquist').</title>
        <authorList>
            <person name="Bruna T."/>
            <person name="Aryal R."/>
            <person name="Dudchenko O."/>
            <person name="Sargent D.J."/>
            <person name="Mead D."/>
            <person name="Buti M."/>
            <person name="Cavallini A."/>
            <person name="Hytonen T."/>
            <person name="Andres J."/>
            <person name="Pham M."/>
            <person name="Weisz D."/>
            <person name="Mascagni F."/>
            <person name="Usai G."/>
            <person name="Natali L."/>
            <person name="Bassil N."/>
            <person name="Fernandez G.E."/>
            <person name="Lomsadze A."/>
            <person name="Armour M."/>
            <person name="Olukolu B."/>
            <person name="Poorten T."/>
            <person name="Britton C."/>
            <person name="Davik J."/>
            <person name="Ashrafi H."/>
            <person name="Aiden E.L."/>
            <person name="Borodovsky M."/>
            <person name="Worthington M."/>
        </authorList>
    </citation>
    <scope>NUCLEOTIDE SEQUENCE [LARGE SCALE GENOMIC DNA]</scope>
    <source>
        <strain evidence="3">PI 553951</strain>
    </source>
</reference>
<feature type="domain" description="F-box" evidence="2">
    <location>
        <begin position="3"/>
        <end position="50"/>
    </location>
</feature>
<dbReference type="Gene3D" id="3.80.10.10">
    <property type="entry name" value="Ribonuclease Inhibitor"/>
    <property type="match status" value="1"/>
</dbReference>
<dbReference type="EMBL" id="JBEDUW010000004">
    <property type="protein sequence ID" value="KAK9933213.1"/>
    <property type="molecule type" value="Genomic_DNA"/>
</dbReference>
<evidence type="ECO:0000259" key="2">
    <source>
        <dbReference type="PROSITE" id="PS50181"/>
    </source>
</evidence>
<keyword evidence="4" id="KW-1185">Reference proteome</keyword>
<dbReference type="Proteomes" id="UP001457282">
    <property type="component" value="Unassembled WGS sequence"/>
</dbReference>
<name>A0AAW1XA16_RUBAR</name>
<dbReference type="PANTHER" id="PTHR38926:SF5">
    <property type="entry name" value="F-BOX AND LEUCINE-RICH REPEAT PROTEIN 6"/>
    <property type="match status" value="1"/>
</dbReference>
<evidence type="ECO:0000313" key="4">
    <source>
        <dbReference type="Proteomes" id="UP001457282"/>
    </source>
</evidence>
<dbReference type="Gene3D" id="1.20.1280.50">
    <property type="match status" value="1"/>
</dbReference>
<proteinExistence type="predicted"/>
<dbReference type="AlphaFoldDB" id="A0AAW1XA16"/>
<comment type="caution">
    <text evidence="3">The sequence shown here is derived from an EMBL/GenBank/DDBJ whole genome shotgun (WGS) entry which is preliminary data.</text>
</comment>
<evidence type="ECO:0000256" key="1">
    <source>
        <dbReference type="SAM" id="MobiDB-lite"/>
    </source>
</evidence>
<organism evidence="3 4">
    <name type="scientific">Rubus argutus</name>
    <name type="common">Southern blackberry</name>
    <dbReference type="NCBI Taxonomy" id="59490"/>
    <lineage>
        <taxon>Eukaryota</taxon>
        <taxon>Viridiplantae</taxon>
        <taxon>Streptophyta</taxon>
        <taxon>Embryophyta</taxon>
        <taxon>Tracheophyta</taxon>
        <taxon>Spermatophyta</taxon>
        <taxon>Magnoliopsida</taxon>
        <taxon>eudicotyledons</taxon>
        <taxon>Gunneridae</taxon>
        <taxon>Pentapetalae</taxon>
        <taxon>rosids</taxon>
        <taxon>fabids</taxon>
        <taxon>Rosales</taxon>
        <taxon>Rosaceae</taxon>
        <taxon>Rosoideae</taxon>
        <taxon>Rosoideae incertae sedis</taxon>
        <taxon>Rubus</taxon>
    </lineage>
</organism>
<dbReference type="InterPro" id="IPR032675">
    <property type="entry name" value="LRR_dom_sf"/>
</dbReference>
<protein>
    <recommendedName>
        <fullName evidence="2">F-box domain-containing protein</fullName>
    </recommendedName>
</protein>
<feature type="region of interest" description="Disordered" evidence="1">
    <location>
        <begin position="288"/>
        <end position="309"/>
    </location>
</feature>
<dbReference type="InterPro" id="IPR001810">
    <property type="entry name" value="F-box_dom"/>
</dbReference>
<dbReference type="PANTHER" id="PTHR38926">
    <property type="entry name" value="F-BOX DOMAIN CONTAINING PROTEIN, EXPRESSED"/>
    <property type="match status" value="1"/>
</dbReference>
<sequence length="309" mass="35658">MDQRRWENLDKDYLVKVFENVDMESLLLDVPFVCKSWHKVTLNPSCWKRLIFPEFEPEPPFYEFDYPIYDRFVSEFGLDSNRVSETAFIKFVVNRSQGNAVFLKLPGCSTIEAFEYVADACPSLVILGLPRCLLWKDINFDLIGKFKYLYMLSLGSCDKLDKILAVVSKHCKFFSHLTLSNAQIGKEEAMAITYLVPDIKILCLNRAQIDRDNLIILLKGCKDLMMLHAQNCIGFDEGDDEIAKLASHIAYFSCEGSKERFEFPFDFTQFDSYLTEDRFRELATMAAEVDEKEEADGEGELDGEEYSEL</sequence>
<dbReference type="InterPro" id="IPR036047">
    <property type="entry name" value="F-box-like_dom_sf"/>
</dbReference>